<feature type="region of interest" description="Disordered" evidence="1">
    <location>
        <begin position="300"/>
        <end position="562"/>
    </location>
</feature>
<dbReference type="AlphaFoldDB" id="A0A0D2FPL1"/>
<name>A0A0D2FPL1_9EURO</name>
<feature type="compositionally biased region" description="Pro residues" evidence="1">
    <location>
        <begin position="368"/>
        <end position="388"/>
    </location>
</feature>
<feature type="region of interest" description="Disordered" evidence="1">
    <location>
        <begin position="1"/>
        <end position="31"/>
    </location>
</feature>
<feature type="compositionally biased region" description="Polar residues" evidence="1">
    <location>
        <begin position="525"/>
        <end position="544"/>
    </location>
</feature>
<dbReference type="Gene3D" id="1.20.58.160">
    <property type="match status" value="1"/>
</dbReference>
<dbReference type="PROSITE" id="PS50909">
    <property type="entry name" value="GAT"/>
    <property type="match status" value="1"/>
</dbReference>
<proteinExistence type="predicted"/>
<dbReference type="EMBL" id="KN846957">
    <property type="protein sequence ID" value="KIW70253.1"/>
    <property type="molecule type" value="Genomic_DNA"/>
</dbReference>
<evidence type="ECO:0000313" key="3">
    <source>
        <dbReference type="EMBL" id="KIW70253.1"/>
    </source>
</evidence>
<dbReference type="InterPro" id="IPR004152">
    <property type="entry name" value="GAT_dom"/>
</dbReference>
<dbReference type="SUPFAM" id="SSF89009">
    <property type="entry name" value="GAT-like domain"/>
    <property type="match status" value="1"/>
</dbReference>
<sequence>MKKLLGNIKKKSGSPDRNGSASHSLPQGDSPDAVVVREITAFCESGAPNSDAAGEEYLHLPAIVDAAESSPAAAKEAAATIRRYLTKDHYHRGFAQYNAIMLTRILTDNPARAFTQNFDAKFVSTVKELLREGKDTSVQQILRETLDYIEFDKAPSNDTLTPLIEMWKKEKGKRNALRPSHGIPSTVFAGRQQQPRRRDTLPPPDELVGRIEEAKTTARLLVQTVQSTAQAELLANDLVKEFADRAKAAQKSIQGFMNAQNPAPDPDTMLTLIETNDQLNIAMSKHQRAVLAARKATGLATPSPIAEPQQNPMSMPQHVPGQNVYADHHRAPQQSPDHGPYSASPPRRQNTVPTPVSPLRREEEEHFAPPPGPPPGRSPAPQTQPPPQSEMGQYDFSNAANFSNQFSAPAPPSVPTRSAARPPSHVYTSSGDYGVADNPFADDAYGPGSPQKPSALFSDRNTDTPSPRPPQGYSANPYVHELPSEHNRPGPYNAGYQPTPSYMHRQESSAEHVTMHGGGPPPATTVANGNSPYPPSTTYGSNPVSPIDDTQAVGRRMNDMHI</sequence>
<feature type="region of interest" description="Disordered" evidence="1">
    <location>
        <begin position="174"/>
        <end position="206"/>
    </location>
</feature>
<evidence type="ECO:0000313" key="4">
    <source>
        <dbReference type="Proteomes" id="UP000054266"/>
    </source>
</evidence>
<gene>
    <name evidence="3" type="ORF">PV04_02541</name>
</gene>
<feature type="domain" description="GAT" evidence="2">
    <location>
        <begin position="202"/>
        <end position="291"/>
    </location>
</feature>
<evidence type="ECO:0000259" key="2">
    <source>
        <dbReference type="PROSITE" id="PS50909"/>
    </source>
</evidence>
<accession>A0A0D2FPL1</accession>
<feature type="compositionally biased region" description="Polar residues" evidence="1">
    <location>
        <begin position="15"/>
        <end position="27"/>
    </location>
</feature>
<dbReference type="GO" id="GO:0043130">
    <property type="term" value="F:ubiquitin binding"/>
    <property type="evidence" value="ECO:0007669"/>
    <property type="project" value="InterPro"/>
</dbReference>
<organism evidence="3 4">
    <name type="scientific">Phialophora macrospora</name>
    <dbReference type="NCBI Taxonomy" id="1851006"/>
    <lineage>
        <taxon>Eukaryota</taxon>
        <taxon>Fungi</taxon>
        <taxon>Dikarya</taxon>
        <taxon>Ascomycota</taxon>
        <taxon>Pezizomycotina</taxon>
        <taxon>Eurotiomycetes</taxon>
        <taxon>Chaetothyriomycetidae</taxon>
        <taxon>Chaetothyriales</taxon>
        <taxon>Herpotrichiellaceae</taxon>
        <taxon>Phialophora</taxon>
    </lineage>
</organism>
<dbReference type="InterPro" id="IPR008942">
    <property type="entry name" value="ENTH_VHS"/>
</dbReference>
<dbReference type="CDD" id="cd21383">
    <property type="entry name" value="GAT_GGA_Tom1-like"/>
    <property type="match status" value="1"/>
</dbReference>
<dbReference type="SUPFAM" id="SSF48464">
    <property type="entry name" value="ENTH/VHS domain"/>
    <property type="match status" value="1"/>
</dbReference>
<protein>
    <recommendedName>
        <fullName evidence="2">GAT domain-containing protein</fullName>
    </recommendedName>
</protein>
<feature type="compositionally biased region" description="Polar residues" evidence="1">
    <location>
        <begin position="395"/>
        <end position="407"/>
    </location>
</feature>
<dbReference type="Pfam" id="PF03127">
    <property type="entry name" value="GAT"/>
    <property type="match status" value="1"/>
</dbReference>
<dbReference type="HOGENOM" id="CLU_031989_0_1_1"/>
<reference evidence="3 4" key="1">
    <citation type="submission" date="2015-01" db="EMBL/GenBank/DDBJ databases">
        <title>The Genome Sequence of Capronia semiimmersa CBS27337.</title>
        <authorList>
            <consortium name="The Broad Institute Genomics Platform"/>
            <person name="Cuomo C."/>
            <person name="de Hoog S."/>
            <person name="Gorbushina A."/>
            <person name="Stielow B."/>
            <person name="Teixiera M."/>
            <person name="Abouelleil A."/>
            <person name="Chapman S.B."/>
            <person name="Priest M."/>
            <person name="Young S.K."/>
            <person name="Wortman J."/>
            <person name="Nusbaum C."/>
            <person name="Birren B."/>
        </authorList>
    </citation>
    <scope>NUCLEOTIDE SEQUENCE [LARGE SCALE GENOMIC DNA]</scope>
    <source>
        <strain evidence="3 4">CBS 27337</strain>
    </source>
</reference>
<keyword evidence="4" id="KW-1185">Reference proteome</keyword>
<dbReference type="Proteomes" id="UP000054266">
    <property type="component" value="Unassembled WGS sequence"/>
</dbReference>
<feature type="compositionally biased region" description="Basic residues" evidence="1">
    <location>
        <begin position="1"/>
        <end position="12"/>
    </location>
</feature>
<dbReference type="GO" id="GO:0035091">
    <property type="term" value="F:phosphatidylinositol binding"/>
    <property type="evidence" value="ECO:0007669"/>
    <property type="project" value="InterPro"/>
</dbReference>
<feature type="compositionally biased region" description="Basic and acidic residues" evidence="1">
    <location>
        <begin position="504"/>
        <end position="514"/>
    </location>
</feature>
<dbReference type="Gene3D" id="1.25.40.90">
    <property type="match status" value="1"/>
</dbReference>
<evidence type="ECO:0000256" key="1">
    <source>
        <dbReference type="SAM" id="MobiDB-lite"/>
    </source>
</evidence>
<dbReference type="STRING" id="5601.A0A0D2FPL1"/>
<dbReference type="InterPro" id="IPR038425">
    <property type="entry name" value="GAT_sf"/>
</dbReference>